<name>L0DBX3_SINAD</name>
<sequence length="166" mass="18538">MSFGKSIVPEFDQEMANTRKVLERIPDDKLDWKAHPKSNTIGWVGAHLAEIPGWVPGTLQHETWDINPVGGEPYQTPKATSRQQLLEIFDKNVAAAREALASTTDEAFEQQWSLLSQGQTILTMPRTAVIRSLVVNHTIHHRAVLCVYLRLNDIPVPGMYGPSGDE</sequence>
<accession>L0DBX3</accession>
<evidence type="ECO:0000313" key="2">
    <source>
        <dbReference type="EMBL" id="AGA26742.1"/>
    </source>
</evidence>
<dbReference type="Pfam" id="PF12867">
    <property type="entry name" value="DinB_2"/>
    <property type="match status" value="1"/>
</dbReference>
<dbReference type="RefSeq" id="WP_015245894.1">
    <property type="nucleotide sequence ID" value="NC_019892.1"/>
</dbReference>
<dbReference type="InterPro" id="IPR034660">
    <property type="entry name" value="DinB/YfiT-like"/>
</dbReference>
<dbReference type="Proteomes" id="UP000010798">
    <property type="component" value="Chromosome"/>
</dbReference>
<dbReference type="EMBL" id="CP003364">
    <property type="protein sequence ID" value="AGA26742.1"/>
    <property type="molecule type" value="Genomic_DNA"/>
</dbReference>
<evidence type="ECO:0000259" key="1">
    <source>
        <dbReference type="Pfam" id="PF12867"/>
    </source>
</evidence>
<dbReference type="OrthoDB" id="119432at2"/>
<feature type="domain" description="DinB-like" evidence="1">
    <location>
        <begin position="11"/>
        <end position="144"/>
    </location>
</feature>
<gene>
    <name evidence="2" type="ordered locus">Sinac_2431</name>
</gene>
<proteinExistence type="predicted"/>
<dbReference type="STRING" id="886293.Sinac_2431"/>
<dbReference type="Gene3D" id="1.20.120.450">
    <property type="entry name" value="dinb family like domain"/>
    <property type="match status" value="1"/>
</dbReference>
<dbReference type="HOGENOM" id="CLU_1633040_0_0_0"/>
<dbReference type="AlphaFoldDB" id="L0DBX3"/>
<protein>
    <recommendedName>
        <fullName evidence="1">DinB-like domain-containing protein</fullName>
    </recommendedName>
</protein>
<keyword evidence="3" id="KW-1185">Reference proteome</keyword>
<dbReference type="InterPro" id="IPR024775">
    <property type="entry name" value="DinB-like"/>
</dbReference>
<organism evidence="2 3">
    <name type="scientific">Singulisphaera acidiphila (strain ATCC BAA-1392 / DSM 18658 / VKM B-2454 / MOB10)</name>
    <dbReference type="NCBI Taxonomy" id="886293"/>
    <lineage>
        <taxon>Bacteria</taxon>
        <taxon>Pseudomonadati</taxon>
        <taxon>Planctomycetota</taxon>
        <taxon>Planctomycetia</taxon>
        <taxon>Isosphaerales</taxon>
        <taxon>Isosphaeraceae</taxon>
        <taxon>Singulisphaera</taxon>
    </lineage>
</organism>
<evidence type="ECO:0000313" key="3">
    <source>
        <dbReference type="Proteomes" id="UP000010798"/>
    </source>
</evidence>
<dbReference type="KEGG" id="saci:Sinac_2431"/>
<dbReference type="eggNOG" id="COG2318">
    <property type="taxonomic scope" value="Bacteria"/>
</dbReference>
<reference evidence="2 3" key="1">
    <citation type="submission" date="2012-02" db="EMBL/GenBank/DDBJ databases">
        <title>Complete sequence of chromosome of Singulisphaera acidiphila DSM 18658.</title>
        <authorList>
            <consortium name="US DOE Joint Genome Institute (JGI-PGF)"/>
            <person name="Lucas S."/>
            <person name="Copeland A."/>
            <person name="Lapidus A."/>
            <person name="Glavina del Rio T."/>
            <person name="Dalin E."/>
            <person name="Tice H."/>
            <person name="Bruce D."/>
            <person name="Goodwin L."/>
            <person name="Pitluck S."/>
            <person name="Peters L."/>
            <person name="Ovchinnikova G."/>
            <person name="Chertkov O."/>
            <person name="Kyrpides N."/>
            <person name="Mavromatis K."/>
            <person name="Ivanova N."/>
            <person name="Brettin T."/>
            <person name="Detter J.C."/>
            <person name="Han C."/>
            <person name="Larimer F."/>
            <person name="Land M."/>
            <person name="Hauser L."/>
            <person name="Markowitz V."/>
            <person name="Cheng J.-F."/>
            <person name="Hugenholtz P."/>
            <person name="Woyke T."/>
            <person name="Wu D."/>
            <person name="Tindall B."/>
            <person name="Pomrenke H."/>
            <person name="Brambilla E."/>
            <person name="Klenk H.-P."/>
            <person name="Eisen J.A."/>
        </authorList>
    </citation>
    <scope>NUCLEOTIDE SEQUENCE [LARGE SCALE GENOMIC DNA]</scope>
    <source>
        <strain evidence="3">ATCC BAA-1392 / DSM 18658 / VKM B-2454 / MOB10</strain>
    </source>
</reference>
<dbReference type="SUPFAM" id="SSF109854">
    <property type="entry name" value="DinB/YfiT-like putative metalloenzymes"/>
    <property type="match status" value="1"/>
</dbReference>